<feature type="signal peptide" evidence="4">
    <location>
        <begin position="1"/>
        <end position="28"/>
    </location>
</feature>
<dbReference type="InterPro" id="IPR008972">
    <property type="entry name" value="Cupredoxin"/>
</dbReference>
<evidence type="ECO:0000313" key="7">
    <source>
        <dbReference type="EMBL" id="MDI9259492.1"/>
    </source>
</evidence>
<dbReference type="PANTHER" id="PTHR11709">
    <property type="entry name" value="MULTI-COPPER OXIDASE"/>
    <property type="match status" value="1"/>
</dbReference>
<dbReference type="Proteomes" id="UP001529245">
    <property type="component" value="Unassembled WGS sequence"/>
</dbReference>
<dbReference type="RefSeq" id="WP_283203048.1">
    <property type="nucleotide sequence ID" value="NZ_JASGCB010000005.1"/>
</dbReference>
<feature type="chain" id="PRO_5045250869" evidence="4">
    <location>
        <begin position="29"/>
        <end position="364"/>
    </location>
</feature>
<evidence type="ECO:0000256" key="1">
    <source>
        <dbReference type="ARBA" id="ARBA00022723"/>
    </source>
</evidence>
<protein>
    <submittedName>
        <fullName evidence="7">Multicopper oxidase domain-containing protein</fullName>
    </submittedName>
</protein>
<sequence>MRNQRLRRAVWAAVWSFVTASLAGTAEAALHRTDAQMASGTASMAVENSAAMQNLTSDDEPLSTPPPVLTNAQILQEDRDAVNLMNEVALKPRILPGGIKQFTLTASRFGWNFYRNVNLWAWGYNGQIPGPLIRVRVGDRVEIVVHNDLPEPTTVHWHGLAVPNDMDGVPGFPEPAIQPGGTFVYRFTVTSQMIGTHWYHSHYDDDYQVDAGLNGVIIVDPKTPPSMRRVRDVLFVLGAGKQDGSDNENTFLINGKAYPNTPQLTVKRGTVVYMRIVNACAETFHAMTLDGYDVKVVAEDGQPQPDPQKVSVVSIAPSETVDVEFTANQTGTFPFYDTVASSLINPNDAVDPVGGMMTLIHVVP</sequence>
<keyword evidence="3" id="KW-0186">Copper</keyword>
<comment type="caution">
    <text evidence="7">The sequence shown here is derived from an EMBL/GenBank/DDBJ whole genome shotgun (WGS) entry which is preliminary data.</text>
</comment>
<feature type="domain" description="Plastocyanin-like" evidence="5">
    <location>
        <begin position="246"/>
        <end position="337"/>
    </location>
</feature>
<dbReference type="Pfam" id="PF07732">
    <property type="entry name" value="Cu-oxidase_3"/>
    <property type="match status" value="1"/>
</dbReference>
<evidence type="ECO:0000259" key="6">
    <source>
        <dbReference type="Pfam" id="PF07732"/>
    </source>
</evidence>
<organism evidence="7 8">
    <name type="scientific">Alicyclobacillus sendaiensis PA2</name>
    <dbReference type="NCBI Taxonomy" id="3029425"/>
    <lineage>
        <taxon>Bacteria</taxon>
        <taxon>Bacillati</taxon>
        <taxon>Bacillota</taxon>
        <taxon>Bacilli</taxon>
        <taxon>Bacillales</taxon>
        <taxon>Alicyclobacillaceae</taxon>
        <taxon>Alicyclobacillus</taxon>
    </lineage>
</organism>
<feature type="domain" description="Plastocyanin-like" evidence="6">
    <location>
        <begin position="114"/>
        <end position="222"/>
    </location>
</feature>
<dbReference type="InterPro" id="IPR011707">
    <property type="entry name" value="Cu-oxidase-like_N"/>
</dbReference>
<dbReference type="InterPro" id="IPR045087">
    <property type="entry name" value="Cu-oxidase_fam"/>
</dbReference>
<gene>
    <name evidence="7" type="ORF">QID03_04765</name>
</gene>
<reference evidence="7 8" key="1">
    <citation type="submission" date="2023-04" db="EMBL/GenBank/DDBJ databases">
        <title>A. sendaiensis sub sp. chiapanensis a novel subspecie with specific adaptation in bacterial cell wall isolated from an active volcano.</title>
        <authorList>
            <person name="Alvarez Gutierrez P.E."/>
            <person name="Ortiz Cortes L.Y."/>
        </authorList>
    </citation>
    <scope>NUCLEOTIDE SEQUENCE [LARGE SCALE GENOMIC DNA]</scope>
    <source>
        <strain evidence="7 8">PA2</strain>
    </source>
</reference>
<dbReference type="Gene3D" id="2.60.40.420">
    <property type="entry name" value="Cupredoxins - blue copper proteins"/>
    <property type="match status" value="2"/>
</dbReference>
<keyword evidence="1" id="KW-0479">Metal-binding</keyword>
<dbReference type="EMBL" id="JASGCB010000005">
    <property type="protein sequence ID" value="MDI9259492.1"/>
    <property type="molecule type" value="Genomic_DNA"/>
</dbReference>
<evidence type="ECO:0000256" key="4">
    <source>
        <dbReference type="SAM" id="SignalP"/>
    </source>
</evidence>
<evidence type="ECO:0000259" key="5">
    <source>
        <dbReference type="Pfam" id="PF00394"/>
    </source>
</evidence>
<keyword evidence="8" id="KW-1185">Reference proteome</keyword>
<keyword evidence="2" id="KW-0560">Oxidoreductase</keyword>
<dbReference type="CDD" id="cd13860">
    <property type="entry name" value="CuRO_1_2dMco_1"/>
    <property type="match status" value="1"/>
</dbReference>
<evidence type="ECO:0000313" key="8">
    <source>
        <dbReference type="Proteomes" id="UP001529245"/>
    </source>
</evidence>
<dbReference type="InterPro" id="IPR001117">
    <property type="entry name" value="Cu-oxidase_2nd"/>
</dbReference>
<accession>A0ABT6XWW4</accession>
<evidence type="ECO:0000256" key="2">
    <source>
        <dbReference type="ARBA" id="ARBA00023002"/>
    </source>
</evidence>
<dbReference type="PANTHER" id="PTHR11709:SF394">
    <property type="entry name" value="FI03373P-RELATED"/>
    <property type="match status" value="1"/>
</dbReference>
<dbReference type="Pfam" id="PF00394">
    <property type="entry name" value="Cu-oxidase"/>
    <property type="match status" value="1"/>
</dbReference>
<evidence type="ECO:0000256" key="3">
    <source>
        <dbReference type="ARBA" id="ARBA00023008"/>
    </source>
</evidence>
<name>A0ABT6XWW4_ALISE</name>
<proteinExistence type="predicted"/>
<keyword evidence="4" id="KW-0732">Signal</keyword>
<dbReference type="SUPFAM" id="SSF49503">
    <property type="entry name" value="Cupredoxins"/>
    <property type="match status" value="2"/>
</dbReference>